<dbReference type="EMBL" id="ANIZ01003038">
    <property type="protein sequence ID" value="ETI36426.1"/>
    <property type="molecule type" value="Genomic_DNA"/>
</dbReference>
<protein>
    <submittedName>
        <fullName evidence="2">Uncharacterized protein</fullName>
    </submittedName>
</protein>
<name>V9EBX0_PHYNI</name>
<dbReference type="InterPro" id="IPR012337">
    <property type="entry name" value="RNaseH-like_sf"/>
</dbReference>
<dbReference type="Proteomes" id="UP000018721">
    <property type="component" value="Unassembled WGS sequence"/>
</dbReference>
<proteinExistence type="predicted"/>
<keyword evidence="1" id="KW-0472">Membrane</keyword>
<accession>V9EBX0</accession>
<evidence type="ECO:0000313" key="3">
    <source>
        <dbReference type="Proteomes" id="UP000018721"/>
    </source>
</evidence>
<gene>
    <name evidence="2" type="ORF">F443_17445</name>
</gene>
<keyword evidence="3" id="KW-1185">Reference proteome</keyword>
<feature type="transmembrane region" description="Helical" evidence="1">
    <location>
        <begin position="63"/>
        <end position="84"/>
    </location>
</feature>
<dbReference type="AlphaFoldDB" id="V9EBX0"/>
<evidence type="ECO:0000256" key="1">
    <source>
        <dbReference type="SAM" id="Phobius"/>
    </source>
</evidence>
<organism evidence="2 3">
    <name type="scientific">Phytophthora nicotianae P1569</name>
    <dbReference type="NCBI Taxonomy" id="1317065"/>
    <lineage>
        <taxon>Eukaryota</taxon>
        <taxon>Sar</taxon>
        <taxon>Stramenopiles</taxon>
        <taxon>Oomycota</taxon>
        <taxon>Peronosporomycetes</taxon>
        <taxon>Peronosporales</taxon>
        <taxon>Peronosporaceae</taxon>
        <taxon>Phytophthora</taxon>
    </lineage>
</organism>
<keyword evidence="1" id="KW-1133">Transmembrane helix</keyword>
<keyword evidence="1" id="KW-0812">Transmembrane</keyword>
<evidence type="ECO:0000313" key="2">
    <source>
        <dbReference type="EMBL" id="ETI36426.1"/>
    </source>
</evidence>
<sequence>MAVSTTLLVKDLLEHLSWLRSLRDGCKELVVFFKRNHKLWFLLRRKVKEKKLRALVLTGDTRWGSALACLASVLAAESILFTIVSG</sequence>
<comment type="caution">
    <text evidence="2">The sequence shown here is derived from an EMBL/GenBank/DDBJ whole genome shotgun (WGS) entry which is preliminary data.</text>
</comment>
<dbReference type="HOGENOM" id="CLU_2502847_0_0_1"/>
<reference evidence="2 3" key="1">
    <citation type="submission" date="2013-11" db="EMBL/GenBank/DDBJ databases">
        <title>The Genome Sequence of Phytophthora parasitica P1569.</title>
        <authorList>
            <consortium name="The Broad Institute Genomics Platform"/>
            <person name="Russ C."/>
            <person name="Tyler B."/>
            <person name="Panabieres F."/>
            <person name="Shan W."/>
            <person name="Tripathy S."/>
            <person name="Grunwald N."/>
            <person name="Machado M."/>
            <person name="Johnson C.S."/>
            <person name="Arredondo F."/>
            <person name="Hong C."/>
            <person name="Coffey M."/>
            <person name="Young S.K."/>
            <person name="Zeng Q."/>
            <person name="Gargeya S."/>
            <person name="Fitzgerald M."/>
            <person name="Abouelleil A."/>
            <person name="Alvarado L."/>
            <person name="Chapman S.B."/>
            <person name="Gainer-Dewar J."/>
            <person name="Goldberg J."/>
            <person name="Griggs A."/>
            <person name="Gujja S."/>
            <person name="Hansen M."/>
            <person name="Howarth C."/>
            <person name="Imamovic A."/>
            <person name="Ireland A."/>
            <person name="Larimer J."/>
            <person name="McCowan C."/>
            <person name="Murphy C."/>
            <person name="Pearson M."/>
            <person name="Poon T.W."/>
            <person name="Priest M."/>
            <person name="Roberts A."/>
            <person name="Saif S."/>
            <person name="Shea T."/>
            <person name="Sykes S."/>
            <person name="Wortman J."/>
            <person name="Nusbaum C."/>
            <person name="Birren B."/>
        </authorList>
    </citation>
    <scope>NUCLEOTIDE SEQUENCE [LARGE SCALE GENOMIC DNA]</scope>
    <source>
        <strain evidence="2 3">P1569</strain>
    </source>
</reference>
<dbReference type="SUPFAM" id="SSF53098">
    <property type="entry name" value="Ribonuclease H-like"/>
    <property type="match status" value="1"/>
</dbReference>